<dbReference type="Pfam" id="PF14069">
    <property type="entry name" value="SpoVIF"/>
    <property type="match status" value="1"/>
</dbReference>
<dbReference type="EMBL" id="JAUQTB010000001">
    <property type="protein sequence ID" value="MDO7905235.1"/>
    <property type="molecule type" value="Genomic_DNA"/>
</dbReference>
<sequence length="95" mass="10914">MSYQKYGISPELVERIKAKMKNPAAKERVKKLLEGVTKADLQNTGKVQRLVKSACTILNERLSPAQEQQIVTFVISQRIDPNNTFHLLKLWGMFR</sequence>
<comment type="caution">
    <text evidence="1">The sequence shown here is derived from an EMBL/GenBank/DDBJ whole genome shotgun (WGS) entry which is preliminary data.</text>
</comment>
<organism evidence="1 2">
    <name type="scientific">Paenibacillus lacisoli</name>
    <dbReference type="NCBI Taxonomy" id="3064525"/>
    <lineage>
        <taxon>Bacteria</taxon>
        <taxon>Bacillati</taxon>
        <taxon>Bacillota</taxon>
        <taxon>Bacilli</taxon>
        <taxon>Bacillales</taxon>
        <taxon>Paenibacillaceae</taxon>
        <taxon>Paenibacillus</taxon>
    </lineage>
</organism>
<dbReference type="RefSeq" id="WP_305022413.1">
    <property type="nucleotide sequence ID" value="NZ_JAUQTB010000001.1"/>
</dbReference>
<protein>
    <submittedName>
        <fullName evidence="1">Stage VI sporulation protein F</fullName>
    </submittedName>
</protein>
<evidence type="ECO:0000313" key="2">
    <source>
        <dbReference type="Proteomes" id="UP001240171"/>
    </source>
</evidence>
<evidence type="ECO:0000313" key="1">
    <source>
        <dbReference type="EMBL" id="MDO7905235.1"/>
    </source>
</evidence>
<dbReference type="InterPro" id="IPR025942">
    <property type="entry name" value="SpoVIF"/>
</dbReference>
<accession>A0ABT9C7M5</accession>
<dbReference type="Proteomes" id="UP001240171">
    <property type="component" value="Unassembled WGS sequence"/>
</dbReference>
<gene>
    <name evidence="1" type="ORF">Q5741_02255</name>
</gene>
<proteinExistence type="predicted"/>
<reference evidence="1 2" key="1">
    <citation type="submission" date="2023-07" db="EMBL/GenBank/DDBJ databases">
        <title>Paenibacillus sp. JX-17 nov. isolated from soil.</title>
        <authorList>
            <person name="Wan Y."/>
            <person name="Liu B."/>
        </authorList>
    </citation>
    <scope>NUCLEOTIDE SEQUENCE [LARGE SCALE GENOMIC DNA]</scope>
    <source>
        <strain evidence="1 2">JX-17</strain>
    </source>
</reference>
<name>A0ABT9C7M5_9BACL</name>
<keyword evidence="2" id="KW-1185">Reference proteome</keyword>